<dbReference type="PANTHER" id="PTHR12461:SF99">
    <property type="entry name" value="BIFUNCTIONAL PEPTIDASE AND (3S)-LYSYL HYDROXYLASE JMJD7"/>
    <property type="match status" value="1"/>
</dbReference>
<proteinExistence type="predicted"/>
<accession>A0A8J5MCM5</accession>
<sequence>MSCDLPTALRRLQSDTQDFWAPLHSVRRVDAFSLTPLQFHREFVSRNVPVVLLNAMTSPKWQFAMANWQNDDHLNAKSGNHPVTVDVTPFGFGDAVLELPGLDDDVFVMPEERDMPMAEFLNILKTRDEFDGVPYLSHQNDSLREQFPDLYDEVPPAMELAVGAFGNNPEAVNIWIGDERAVSTMHKDHYENFYCVVKGQKHFTLLPPSAVGCLYEREFSSARYRHVDSPESKDENLVMDLEATERFREKYPQYEKWTILSSPDKGDTPWIPVDPLNIDTEKYPLAATLNPIEVVLNAGEVLYLPSLWYHRAAHLCPTISVNYWHDMEFDCRYVYFNFVHDIGATITALEEEQCSKKTSEADAEVGGRIRTMSCAGVL</sequence>
<comment type="caution">
    <text evidence="2">The sequence shown here is derived from an EMBL/GenBank/DDBJ whole genome shotgun (WGS) entry which is preliminary data.</text>
</comment>
<dbReference type="SMART" id="SM00558">
    <property type="entry name" value="JmjC"/>
    <property type="match status" value="1"/>
</dbReference>
<keyword evidence="3" id="KW-1185">Reference proteome</keyword>
<evidence type="ECO:0000259" key="1">
    <source>
        <dbReference type="PROSITE" id="PS51184"/>
    </source>
</evidence>
<evidence type="ECO:0000313" key="3">
    <source>
        <dbReference type="Proteomes" id="UP000709295"/>
    </source>
</evidence>
<feature type="domain" description="JmjC" evidence="1">
    <location>
        <begin position="134"/>
        <end position="340"/>
    </location>
</feature>
<dbReference type="Pfam" id="PF13621">
    <property type="entry name" value="Cupin_8"/>
    <property type="match status" value="1"/>
</dbReference>
<gene>
    <name evidence="2" type="ORF">JG688_00016800</name>
</gene>
<evidence type="ECO:0000313" key="2">
    <source>
        <dbReference type="EMBL" id="KAG6944987.1"/>
    </source>
</evidence>
<reference evidence="2" key="1">
    <citation type="submission" date="2021-01" db="EMBL/GenBank/DDBJ databases">
        <title>Phytophthora aleatoria, a newly-described species from Pinus radiata is distinct from Phytophthora cactorum isolates based on comparative genomics.</title>
        <authorList>
            <person name="Mcdougal R."/>
            <person name="Panda P."/>
            <person name="Williams N."/>
            <person name="Studholme D.J."/>
        </authorList>
    </citation>
    <scope>NUCLEOTIDE SEQUENCE</scope>
    <source>
        <strain evidence="2">NZFS 4037</strain>
    </source>
</reference>
<dbReference type="InterPro" id="IPR003347">
    <property type="entry name" value="JmjC_dom"/>
</dbReference>
<name>A0A8J5MCM5_9STRA</name>
<protein>
    <recommendedName>
        <fullName evidence="1">JmjC domain-containing protein</fullName>
    </recommendedName>
</protein>
<dbReference type="AlphaFoldDB" id="A0A8J5MCM5"/>
<dbReference type="PROSITE" id="PS51184">
    <property type="entry name" value="JMJC"/>
    <property type="match status" value="1"/>
</dbReference>
<dbReference type="EMBL" id="JAENGY010002217">
    <property type="protein sequence ID" value="KAG6944987.1"/>
    <property type="molecule type" value="Genomic_DNA"/>
</dbReference>
<organism evidence="2 3">
    <name type="scientific">Phytophthora aleatoria</name>
    <dbReference type="NCBI Taxonomy" id="2496075"/>
    <lineage>
        <taxon>Eukaryota</taxon>
        <taxon>Sar</taxon>
        <taxon>Stramenopiles</taxon>
        <taxon>Oomycota</taxon>
        <taxon>Peronosporomycetes</taxon>
        <taxon>Peronosporales</taxon>
        <taxon>Peronosporaceae</taxon>
        <taxon>Phytophthora</taxon>
    </lineage>
</organism>
<dbReference type="PANTHER" id="PTHR12461">
    <property type="entry name" value="HYPOXIA-INDUCIBLE FACTOR 1 ALPHA INHIBITOR-RELATED"/>
    <property type="match status" value="1"/>
</dbReference>
<dbReference type="InterPro" id="IPR041667">
    <property type="entry name" value="Cupin_8"/>
</dbReference>
<dbReference type="Proteomes" id="UP000709295">
    <property type="component" value="Unassembled WGS sequence"/>
</dbReference>